<dbReference type="KEGG" id="btre:F542_3700"/>
<evidence type="ECO:0000313" key="1">
    <source>
        <dbReference type="EMBL" id="AHG81088.1"/>
    </source>
</evidence>
<protein>
    <submittedName>
        <fullName evidence="1">Uncharacterized protein</fullName>
    </submittedName>
</protein>
<sequence>MILMFNATYNVLNCDLLHILQKNSKNLPLVSDDTLNMDN</sequence>
<organism evidence="1 2">
    <name type="scientific">Bibersteinia trehalosi USDA-ARS-USMARC-188</name>
    <dbReference type="NCBI Taxonomy" id="1263829"/>
    <lineage>
        <taxon>Bacteria</taxon>
        <taxon>Pseudomonadati</taxon>
        <taxon>Pseudomonadota</taxon>
        <taxon>Gammaproteobacteria</taxon>
        <taxon>Pasteurellales</taxon>
        <taxon>Pasteurellaceae</taxon>
        <taxon>Bibersteinia</taxon>
    </lineage>
</organism>
<name>A0A4V7I7U1_BIBTR</name>
<reference evidence="1 2" key="1">
    <citation type="journal article" date="2014" name="Genome Announc.">
        <title>Complete Closed Genome Sequences of Three Bibersteinia trehalosi Nasopharyngeal Isolates from Cattle with Shipping Fever.</title>
        <authorList>
            <person name="Harhay G.P."/>
            <person name="McVey D.S."/>
            <person name="Koren S."/>
            <person name="Phillippy A.M."/>
            <person name="Bono J."/>
            <person name="Harhay D.M."/>
            <person name="Clawson M.L."/>
            <person name="Heaton M.P."/>
            <person name="Chitko-McKown C.G."/>
            <person name="Korlach J."/>
            <person name="Smith T.P."/>
        </authorList>
    </citation>
    <scope>NUCLEOTIDE SEQUENCE [LARGE SCALE GENOMIC DNA]</scope>
    <source>
        <strain evidence="1 2">USDA-ARS-USMARC-188</strain>
    </source>
</reference>
<evidence type="ECO:0000313" key="2">
    <source>
        <dbReference type="Proteomes" id="UP000019091"/>
    </source>
</evidence>
<gene>
    <name evidence="1" type="ORF">F542_3700</name>
</gene>
<dbReference type="Proteomes" id="UP000019091">
    <property type="component" value="Chromosome"/>
</dbReference>
<dbReference type="EMBL" id="CP006954">
    <property type="protein sequence ID" value="AHG81088.1"/>
    <property type="molecule type" value="Genomic_DNA"/>
</dbReference>
<accession>A0A4V7I7U1</accession>
<dbReference type="AlphaFoldDB" id="A0A4V7I7U1"/>
<proteinExistence type="predicted"/>